<dbReference type="EMBL" id="KL250675">
    <property type="protein sequence ID" value="KGB35327.1"/>
    <property type="molecule type" value="Genomic_DNA"/>
</dbReference>
<organism evidence="1">
    <name type="scientific">Schistosoma haematobium</name>
    <name type="common">Blood fluke</name>
    <dbReference type="NCBI Taxonomy" id="6185"/>
    <lineage>
        <taxon>Eukaryota</taxon>
        <taxon>Metazoa</taxon>
        <taxon>Spiralia</taxon>
        <taxon>Lophotrochozoa</taxon>
        <taxon>Platyhelminthes</taxon>
        <taxon>Trematoda</taxon>
        <taxon>Digenea</taxon>
        <taxon>Strigeidida</taxon>
        <taxon>Schistosomatoidea</taxon>
        <taxon>Schistosomatidae</taxon>
        <taxon>Schistosoma</taxon>
    </lineage>
</organism>
<protein>
    <submittedName>
        <fullName evidence="1">Uncharacterized protein</fullName>
    </submittedName>
</protein>
<accession>A0A094ZMP7</accession>
<name>A0A094ZMP7_SCHHA</name>
<gene>
    <name evidence="1" type="ORF">MS3_03574</name>
</gene>
<reference evidence="1" key="1">
    <citation type="journal article" date="2012" name="Nat. Genet.">
        <title>Whole-genome sequence of Schistosoma haematobium.</title>
        <authorList>
            <person name="Young N.D."/>
            <person name="Jex A.R."/>
            <person name="Li B."/>
            <person name="Liu S."/>
            <person name="Yang L."/>
            <person name="Xiong Z."/>
            <person name="Li Y."/>
            <person name="Cantacessi C."/>
            <person name="Hall R.S."/>
            <person name="Xu X."/>
            <person name="Chen F."/>
            <person name="Wu X."/>
            <person name="Zerlotini A."/>
            <person name="Oliveira G."/>
            <person name="Hofmann A."/>
            <person name="Zhang G."/>
            <person name="Fang X."/>
            <person name="Kang Y."/>
            <person name="Campbell B.E."/>
            <person name="Loukas A."/>
            <person name="Ranganathan S."/>
            <person name="Rollinson D."/>
            <person name="Rinaldi G."/>
            <person name="Brindley P.J."/>
            <person name="Yang H."/>
            <person name="Wang J."/>
            <person name="Wang J."/>
            <person name="Gasser R.B."/>
        </authorList>
    </citation>
    <scope>NUCLEOTIDE SEQUENCE [LARGE SCALE GENOMIC DNA]</scope>
</reference>
<dbReference type="AlphaFoldDB" id="A0A094ZMP7"/>
<proteinExistence type="predicted"/>
<evidence type="ECO:0000313" key="1">
    <source>
        <dbReference type="EMBL" id="KGB35327.1"/>
    </source>
</evidence>
<sequence length="116" mass="13746">MNDHPPPPYPPSYPPHQVNMIHCENSLTTKNNSQYRKDFLRKFRLDNSSWLFSCNNHKYKECSKKKMTLQFTEQLQIESTLNLLDNIDPDQLYCILTEVIHQLFNTSVRTIDCNLL</sequence>